<feature type="transmembrane region" description="Helical" evidence="2">
    <location>
        <begin position="678"/>
        <end position="701"/>
    </location>
</feature>
<evidence type="ECO:0000313" key="4">
    <source>
        <dbReference type="EMBL" id="VFJ51658.1"/>
    </source>
</evidence>
<dbReference type="InterPro" id="IPR051043">
    <property type="entry name" value="Sulfatase_Mod_Factor_Kinase"/>
</dbReference>
<accession>A0A450SFL3</accession>
<dbReference type="SUPFAM" id="SSF56436">
    <property type="entry name" value="C-type lectin-like"/>
    <property type="match status" value="1"/>
</dbReference>
<feature type="compositionally biased region" description="Basic and acidic residues" evidence="1">
    <location>
        <begin position="895"/>
        <end position="998"/>
    </location>
</feature>
<proteinExistence type="predicted"/>
<organism evidence="4">
    <name type="scientific">Candidatus Kentrum sp. FW</name>
    <dbReference type="NCBI Taxonomy" id="2126338"/>
    <lineage>
        <taxon>Bacteria</taxon>
        <taxon>Pseudomonadati</taxon>
        <taxon>Pseudomonadota</taxon>
        <taxon>Gammaproteobacteria</taxon>
        <taxon>Candidatus Kentrum</taxon>
    </lineage>
</organism>
<keyword evidence="2" id="KW-1133">Transmembrane helix</keyword>
<feature type="transmembrane region" description="Helical" evidence="2">
    <location>
        <begin position="135"/>
        <end position="154"/>
    </location>
</feature>
<keyword evidence="2" id="KW-0472">Membrane</keyword>
<feature type="region of interest" description="Disordered" evidence="1">
    <location>
        <begin position="108"/>
        <end position="128"/>
    </location>
</feature>
<feature type="region of interest" description="Disordered" evidence="1">
    <location>
        <begin position="890"/>
        <end position="1007"/>
    </location>
</feature>
<feature type="transmembrane region" description="Helical" evidence="2">
    <location>
        <begin position="226"/>
        <end position="244"/>
    </location>
</feature>
<evidence type="ECO:0000256" key="2">
    <source>
        <dbReference type="SAM" id="Phobius"/>
    </source>
</evidence>
<dbReference type="EMBL" id="CAADEW010000032">
    <property type="protein sequence ID" value="VFJ51658.1"/>
    <property type="molecule type" value="Genomic_DNA"/>
</dbReference>
<keyword evidence="2" id="KW-0812">Transmembrane</keyword>
<dbReference type="InterPro" id="IPR005532">
    <property type="entry name" value="SUMF_dom"/>
</dbReference>
<dbReference type="PANTHER" id="PTHR23150:SF19">
    <property type="entry name" value="FORMYLGLYCINE-GENERATING ENZYME"/>
    <property type="match status" value="1"/>
</dbReference>
<dbReference type="Pfam" id="PF03781">
    <property type="entry name" value="FGE-sulfatase"/>
    <property type="match status" value="1"/>
</dbReference>
<dbReference type="AlphaFoldDB" id="A0A450SFL3"/>
<dbReference type="GO" id="GO:0120147">
    <property type="term" value="F:formylglycine-generating oxidase activity"/>
    <property type="evidence" value="ECO:0007669"/>
    <property type="project" value="TreeGrafter"/>
</dbReference>
<protein>
    <submittedName>
        <fullName evidence="4">Formylglycine-generating enzyme, required for sulfatase activity, contains SUMF1/FGE domain</fullName>
    </submittedName>
</protein>
<dbReference type="PANTHER" id="PTHR23150">
    <property type="entry name" value="SULFATASE MODIFYING FACTOR 1, 2"/>
    <property type="match status" value="1"/>
</dbReference>
<evidence type="ECO:0000256" key="1">
    <source>
        <dbReference type="SAM" id="MobiDB-lite"/>
    </source>
</evidence>
<feature type="domain" description="Sulfatase-modifying factor enzyme-like" evidence="3">
    <location>
        <begin position="1021"/>
        <end position="1256"/>
    </location>
</feature>
<dbReference type="InterPro" id="IPR042095">
    <property type="entry name" value="SUMF_sf"/>
</dbReference>
<evidence type="ECO:0000259" key="3">
    <source>
        <dbReference type="Pfam" id="PF03781"/>
    </source>
</evidence>
<dbReference type="Gene3D" id="3.90.1580.10">
    <property type="entry name" value="paralog of FGE (formylglycine-generating enzyme)"/>
    <property type="match status" value="1"/>
</dbReference>
<dbReference type="InterPro" id="IPR016187">
    <property type="entry name" value="CTDL_fold"/>
</dbReference>
<sequence>MTQAKSKLAVYLAGLPRLQELLYASGEEISLDAWINVHDLLLQLDRDGGLPERFEGLRPLLGPLLCRGQESQERFQAIFEDWRNWAVSESGHKALGDPAGVEEALLPVDAKGGPIPSGDASSTPQDPPGPWRRPWGIAIFLGLLLLAALAWWGLARYFMPAPDLPPPAAVEEPIPAPSPEIPPPAPPEITDTDYLEKELHPLPPRAPRERPALSAKSRAQLRAADIILPSLLLILTLGWFAWRWRRRWIALRRGPANPDDPFGVLRIEAPVNDIFTDPKVRAALRRLHQVRTLPTRRLDARATVRETVRGAGLFSPVYWQRPEVPEVVVLVEHHHGADHLAGLGTLVARRLTEAGLFVHCYDYRQDPRLLRKQEDGQRHSLSEIADRHPNSRLLLIGDASALLDLWEGRPKNWVIPAFLPWSQRGILDTRPEDAWWEILEQADFRTASLGNGLIALSHALTDGNRMDTRSATSGLPEGLSHADRWLQPIPPPVEERTGLLRALRGFLDEAGLYLLGAIAAYPQLHWGLTRALEYRLLATENGASGSGSITREIRLLRLSQLPWFTEGWLPDWLREILLDNLIPRQHQRIREVYRELFLHVGSDKKDAMALPVSAPPARKRGLGGWRRYLADLFRAHQDSPIFRDRVFASMMLGRGRKLDFRIHANLVHRLPGIKRLPALARAILGALLVAGTLVAGSLALWQGTPLWDWNLRSWGEELLLADQIAANEKHHFAIVHENNPALAGALAGTLRRFGFSKENLGPDLREKIARGIGARHEILMGPGADRRGAEEIARRLSWLAHRRSPMDSGRDAGLPEGASRGKIAIRSGEEAESVPFDTIVVRLAANPTPDAHVYAWDSLREALPEQRKSTFDEPDKLTAAMGDFYGPKVYVGWGERSEPQQGSDERSEPQQGSDERSEPQQGSDERSEPQQGSDERSEPQQGSDERSEPQQGSDERSEPQQGSDERSEPQQGSDERSEPQQGSDERSEPQQGSDERSEPQQGSQWVAGQEFRDPLKSGGEGPSMMVLPAGEFMMGSLENKPERYSNEGPQHRVRIGKPFALGVTEVTFADYDRFAKATGRKLPGDEGWGRDQRPVINVSWYDAMAYAQWLSKETGKEYRLPTEAEWEYAARAGTKTPFSTGECITTDQANYNGDVDYADCGAKTGVARGKTVPAGALPANPWGLHEMHGNVYEWTCSLYKNPYDGSEKRCTSKESDGGRALRGGARYSGPRWLRSAVRGWLDPDAADYIIGFRLARAF</sequence>
<reference evidence="4" key="1">
    <citation type="submission" date="2019-02" db="EMBL/GenBank/DDBJ databases">
        <authorList>
            <person name="Gruber-Vodicka R. H."/>
            <person name="Seah K. B. B."/>
        </authorList>
    </citation>
    <scope>NUCLEOTIDE SEQUENCE</scope>
    <source>
        <strain evidence="4">BECK_BZ15</strain>
    </source>
</reference>
<gene>
    <name evidence="4" type="ORF">BECKFW1821A_GA0114235_103214</name>
</gene>
<name>A0A450SFL3_9GAMM</name>